<dbReference type="InterPro" id="IPR014722">
    <property type="entry name" value="Rib_uL2_dom2"/>
</dbReference>
<dbReference type="Pfam" id="PF01287">
    <property type="entry name" value="eIF-5a"/>
    <property type="match status" value="1"/>
</dbReference>
<dbReference type="GO" id="GO:0045905">
    <property type="term" value="P:positive regulation of translational termination"/>
    <property type="evidence" value="ECO:0007669"/>
    <property type="project" value="InterPro"/>
</dbReference>
<dbReference type="AlphaFoldDB" id="Q23BQ5"/>
<dbReference type="PANTHER" id="PTHR11673">
    <property type="entry name" value="TRANSLATION INITIATION FACTOR 5A FAMILY MEMBER"/>
    <property type="match status" value="1"/>
</dbReference>
<dbReference type="GO" id="GO:0003743">
    <property type="term" value="F:translation initiation factor activity"/>
    <property type="evidence" value="ECO:0007669"/>
    <property type="project" value="UniProtKB-KW"/>
</dbReference>
<proteinExistence type="inferred from homology"/>
<dbReference type="EMBL" id="GG662718">
    <property type="protein sequence ID" value="EAR94063.1"/>
    <property type="molecule type" value="Genomic_DNA"/>
</dbReference>
<feature type="region of interest" description="Disordered" evidence="4">
    <location>
        <begin position="31"/>
        <end position="70"/>
    </location>
</feature>
<dbReference type="FunFam" id="2.40.50.140:FF:000034">
    <property type="entry name" value="Eukaryotic translation initiation factor 5A"/>
    <property type="match status" value="1"/>
</dbReference>
<dbReference type="STRING" id="312017.Q23BQ5"/>
<evidence type="ECO:0000259" key="5">
    <source>
        <dbReference type="SMART" id="SM01376"/>
    </source>
</evidence>
<accession>Q23BQ5</accession>
<dbReference type="SUPFAM" id="SSF50104">
    <property type="entry name" value="Translation proteins SH3-like domain"/>
    <property type="match status" value="1"/>
</dbReference>
<organism evidence="6 7">
    <name type="scientific">Tetrahymena thermophila (strain SB210)</name>
    <dbReference type="NCBI Taxonomy" id="312017"/>
    <lineage>
        <taxon>Eukaryota</taxon>
        <taxon>Sar</taxon>
        <taxon>Alveolata</taxon>
        <taxon>Ciliophora</taxon>
        <taxon>Intramacronucleata</taxon>
        <taxon>Oligohymenophorea</taxon>
        <taxon>Hymenostomatida</taxon>
        <taxon>Tetrahymenina</taxon>
        <taxon>Tetrahymenidae</taxon>
        <taxon>Tetrahymena</taxon>
    </lineage>
</organism>
<dbReference type="InterPro" id="IPR008991">
    <property type="entry name" value="Translation_prot_SH3-like_sf"/>
</dbReference>
<dbReference type="SMART" id="SM01376">
    <property type="entry name" value="eIF-5a"/>
    <property type="match status" value="1"/>
</dbReference>
<dbReference type="Gene3D" id="2.40.50.140">
    <property type="entry name" value="Nucleic acid-binding proteins"/>
    <property type="match status" value="1"/>
</dbReference>
<dbReference type="InterPro" id="IPR020189">
    <property type="entry name" value="IF5A_C"/>
</dbReference>
<feature type="compositionally biased region" description="Polar residues" evidence="4">
    <location>
        <begin position="59"/>
        <end position="68"/>
    </location>
</feature>
<dbReference type="OMA" id="DINEGYL"/>
<dbReference type="GO" id="GO:0045901">
    <property type="term" value="P:positive regulation of translational elongation"/>
    <property type="evidence" value="ECO:0007669"/>
    <property type="project" value="InterPro"/>
</dbReference>
<dbReference type="GO" id="GO:0003746">
    <property type="term" value="F:translation elongation factor activity"/>
    <property type="evidence" value="ECO:0007669"/>
    <property type="project" value="InterPro"/>
</dbReference>
<keyword evidence="6" id="KW-0396">Initiation factor</keyword>
<dbReference type="SUPFAM" id="SSF50249">
    <property type="entry name" value="Nucleic acid-binding proteins"/>
    <property type="match status" value="1"/>
</dbReference>
<dbReference type="HOGENOM" id="CLU_102600_0_0_1"/>
<evidence type="ECO:0000256" key="3">
    <source>
        <dbReference type="ARBA" id="ARBA00023071"/>
    </source>
</evidence>
<feature type="domain" description="Translation initiation factor 5A C-terminal" evidence="5">
    <location>
        <begin position="133"/>
        <end position="203"/>
    </location>
</feature>
<dbReference type="InterPro" id="IPR048670">
    <property type="entry name" value="IF5A-like_N"/>
</dbReference>
<dbReference type="Pfam" id="PF21485">
    <property type="entry name" value="IF5A-like_N"/>
    <property type="match status" value="1"/>
</dbReference>
<evidence type="ECO:0000256" key="1">
    <source>
        <dbReference type="ARBA" id="ARBA00006016"/>
    </source>
</evidence>
<dbReference type="RefSeq" id="XP_001014308.1">
    <property type="nucleotide sequence ID" value="XM_001014308.3"/>
</dbReference>
<comment type="similarity">
    <text evidence="1">Belongs to the eIF-5A family.</text>
</comment>
<protein>
    <submittedName>
        <fullName evidence="6">Eukaryotic translation initiation factor 5A</fullName>
    </submittedName>
</protein>
<reference evidence="7" key="1">
    <citation type="journal article" date="2006" name="PLoS Biol.">
        <title>Macronuclear genome sequence of the ciliate Tetrahymena thermophila, a model eukaryote.</title>
        <authorList>
            <person name="Eisen J.A."/>
            <person name="Coyne R.S."/>
            <person name="Wu M."/>
            <person name="Wu D."/>
            <person name="Thiagarajan M."/>
            <person name="Wortman J.R."/>
            <person name="Badger J.H."/>
            <person name="Ren Q."/>
            <person name="Amedeo P."/>
            <person name="Jones K.M."/>
            <person name="Tallon L.J."/>
            <person name="Delcher A.L."/>
            <person name="Salzberg S.L."/>
            <person name="Silva J.C."/>
            <person name="Haas B.J."/>
            <person name="Majoros W.H."/>
            <person name="Farzad M."/>
            <person name="Carlton J.M."/>
            <person name="Smith R.K. Jr."/>
            <person name="Garg J."/>
            <person name="Pearlman R.E."/>
            <person name="Karrer K.M."/>
            <person name="Sun L."/>
            <person name="Manning G."/>
            <person name="Elde N.C."/>
            <person name="Turkewitz A.P."/>
            <person name="Asai D.J."/>
            <person name="Wilkes D.E."/>
            <person name="Wang Y."/>
            <person name="Cai H."/>
            <person name="Collins K."/>
            <person name="Stewart B.A."/>
            <person name="Lee S.R."/>
            <person name="Wilamowska K."/>
            <person name="Weinberg Z."/>
            <person name="Ruzzo W.L."/>
            <person name="Wloga D."/>
            <person name="Gaertig J."/>
            <person name="Frankel J."/>
            <person name="Tsao C.-C."/>
            <person name="Gorovsky M.A."/>
            <person name="Keeling P.J."/>
            <person name="Waller R.F."/>
            <person name="Patron N.J."/>
            <person name="Cherry J.M."/>
            <person name="Stover N.A."/>
            <person name="Krieger C.J."/>
            <person name="del Toro C."/>
            <person name="Ryder H.F."/>
            <person name="Williamson S.C."/>
            <person name="Barbeau R.A."/>
            <person name="Hamilton E.P."/>
            <person name="Orias E."/>
        </authorList>
    </citation>
    <scope>NUCLEOTIDE SEQUENCE [LARGE SCALE GENOMIC DNA]</scope>
    <source>
        <strain evidence="7">SB210</strain>
    </source>
</reference>
<dbReference type="GO" id="GO:0003723">
    <property type="term" value="F:RNA binding"/>
    <property type="evidence" value="ECO:0007669"/>
    <property type="project" value="InterPro"/>
</dbReference>
<evidence type="ECO:0000256" key="2">
    <source>
        <dbReference type="ARBA" id="ARBA00022917"/>
    </source>
</evidence>
<dbReference type="Proteomes" id="UP000009168">
    <property type="component" value="Unassembled WGS sequence"/>
</dbReference>
<keyword evidence="2" id="KW-0648">Protein biosynthesis</keyword>
<dbReference type="GeneID" id="7837255"/>
<keyword evidence="7" id="KW-1185">Reference proteome</keyword>
<dbReference type="OrthoDB" id="436535at2759"/>
<dbReference type="InParanoid" id="Q23BQ5"/>
<evidence type="ECO:0000313" key="6">
    <source>
        <dbReference type="EMBL" id="EAR94063.1"/>
    </source>
</evidence>
<evidence type="ECO:0000256" key="4">
    <source>
        <dbReference type="SAM" id="MobiDB-lite"/>
    </source>
</evidence>
<evidence type="ECO:0000313" key="7">
    <source>
        <dbReference type="Proteomes" id="UP000009168"/>
    </source>
</evidence>
<gene>
    <name evidence="6" type="ORF">TTHERM_00227770</name>
</gene>
<dbReference type="GO" id="GO:0043022">
    <property type="term" value="F:ribosome binding"/>
    <property type="evidence" value="ECO:0007669"/>
    <property type="project" value="InterPro"/>
</dbReference>
<dbReference type="FunCoup" id="Q23BQ5">
    <property type="interactions" value="252"/>
</dbReference>
<feature type="compositionally biased region" description="Basic and acidic residues" evidence="4">
    <location>
        <begin position="33"/>
        <end position="53"/>
    </location>
</feature>
<dbReference type="eggNOG" id="KOG3271">
    <property type="taxonomic scope" value="Eukaryota"/>
</dbReference>
<dbReference type="FunFam" id="2.30.30.30:FF:000080">
    <property type="entry name" value="Eukaryotic translation initiation factor 5A"/>
    <property type="match status" value="1"/>
</dbReference>
<dbReference type="KEGG" id="tet:TTHERM_00227770"/>
<dbReference type="Gene3D" id="2.30.30.30">
    <property type="match status" value="1"/>
</dbReference>
<sequence>MENKDQIQKNINFVWKEFQEQQRGIKQVQTKLNQKEKLNQNQKRKEKEIKMSEEENFEQGESGSSHTYPMQAGNVKKNAYAMLRGFPCKVVEMTTSKAGKHGHAKATIVGVDIFTGKKYEDSCPTSHNMEIPFVKKNEYQLIDIADDGYVTLLLDNGETKEDLKLPEDEPELVEKLRADFSAEKDILVSVISAMGQEKIISYRETSGAKS</sequence>
<dbReference type="CDD" id="cd04468">
    <property type="entry name" value="S1_eIF5A"/>
    <property type="match status" value="1"/>
</dbReference>
<name>Q23BQ5_TETTS</name>
<dbReference type="InterPro" id="IPR001884">
    <property type="entry name" value="IF5A-like"/>
</dbReference>
<keyword evidence="3" id="KW-0385">Hypusine</keyword>
<dbReference type="InterPro" id="IPR012340">
    <property type="entry name" value="NA-bd_OB-fold"/>
</dbReference>
<dbReference type="NCBIfam" id="TIGR00037">
    <property type="entry name" value="eIF_5A"/>
    <property type="match status" value="1"/>
</dbReference>